<feature type="domain" description="DOCKER" evidence="8">
    <location>
        <begin position="797"/>
        <end position="1195"/>
    </location>
</feature>
<dbReference type="InterPro" id="IPR035892">
    <property type="entry name" value="C2_domain_sf"/>
</dbReference>
<dbReference type="GO" id="GO:0007264">
    <property type="term" value="P:small GTPase-mediated signal transduction"/>
    <property type="evidence" value="ECO:0007669"/>
    <property type="project" value="InterPro"/>
</dbReference>
<evidence type="ECO:0000259" key="7">
    <source>
        <dbReference type="PROSITE" id="PS51650"/>
    </source>
</evidence>
<comment type="similarity">
    <text evidence="5">Belongs to the DOCK family.</text>
</comment>
<dbReference type="PROSITE" id="PS51650">
    <property type="entry name" value="C2_DOCK"/>
    <property type="match status" value="1"/>
</dbReference>
<dbReference type="InterPro" id="IPR026791">
    <property type="entry name" value="DOCK"/>
</dbReference>
<dbReference type="InterPro" id="IPR043162">
    <property type="entry name" value="DOCK_C_lobe_C"/>
</dbReference>
<evidence type="ECO:0000256" key="1">
    <source>
        <dbReference type="ARBA" id="ARBA00004496"/>
    </source>
</evidence>
<dbReference type="FunFam" id="1.20.58.740:FF:000004">
    <property type="entry name" value="Dedicator of cytokinesis protein 1"/>
    <property type="match status" value="1"/>
</dbReference>
<dbReference type="Gene3D" id="1.25.40.410">
    <property type="match status" value="1"/>
</dbReference>
<dbReference type="Gene3D" id="1.20.58.740">
    <property type="match status" value="1"/>
</dbReference>
<accession>A0A8C1GR85</accession>
<reference evidence="9" key="1">
    <citation type="submission" date="2025-08" db="UniProtKB">
        <authorList>
            <consortium name="Ensembl"/>
        </authorList>
    </citation>
    <scope>IDENTIFICATION</scope>
</reference>
<keyword evidence="6" id="KW-0472">Membrane</keyword>
<dbReference type="PANTHER" id="PTHR45653:SF6">
    <property type="entry name" value="DEDICATOR OF CYTOKINESIS PROTEIN 2"/>
    <property type="match status" value="1"/>
</dbReference>
<protein>
    <submittedName>
        <fullName evidence="9">Dedicator of cytokinesis 2</fullName>
    </submittedName>
</protein>
<evidence type="ECO:0000313" key="9">
    <source>
        <dbReference type="Ensembl" id="ENSCCRP00010011794.1"/>
    </source>
</evidence>
<keyword evidence="4" id="KW-0344">Guanine-nucleotide releasing factor</keyword>
<dbReference type="GO" id="GO:0005737">
    <property type="term" value="C:cytoplasm"/>
    <property type="evidence" value="ECO:0007669"/>
    <property type="project" value="UniProtKB-SubCell"/>
</dbReference>
<dbReference type="Pfam" id="PF06920">
    <property type="entry name" value="DHR-2_Lobe_A"/>
    <property type="match status" value="1"/>
</dbReference>
<dbReference type="InterPro" id="IPR046773">
    <property type="entry name" value="DOCKER_Lobe_C"/>
</dbReference>
<evidence type="ECO:0000256" key="6">
    <source>
        <dbReference type="SAM" id="Phobius"/>
    </source>
</evidence>
<proteinExistence type="inferred from homology"/>
<comment type="subcellular location">
    <subcellularLocation>
        <location evidence="1">Cytoplasm</location>
    </subcellularLocation>
</comment>
<dbReference type="Pfam" id="PF20421">
    <property type="entry name" value="DHR-2_Lobe_C"/>
    <property type="match status" value="1"/>
</dbReference>
<dbReference type="InterPro" id="IPR032376">
    <property type="entry name" value="DOCK_N"/>
</dbReference>
<evidence type="ECO:0000256" key="5">
    <source>
        <dbReference type="PROSITE-ProRule" id="PRU00983"/>
    </source>
</evidence>
<dbReference type="Gene3D" id="1.20.1270.350">
    <property type="entry name" value="Dedicator of cytokinesis N-terminal subdomain"/>
    <property type="match status" value="1"/>
</dbReference>
<dbReference type="GO" id="GO:0016477">
    <property type="term" value="P:cell migration"/>
    <property type="evidence" value="ECO:0007669"/>
    <property type="project" value="TreeGrafter"/>
</dbReference>
<dbReference type="GO" id="GO:0031267">
    <property type="term" value="F:small GTPase binding"/>
    <property type="evidence" value="ECO:0007669"/>
    <property type="project" value="TreeGrafter"/>
</dbReference>
<evidence type="ECO:0000313" key="10">
    <source>
        <dbReference type="Proteomes" id="UP000694427"/>
    </source>
</evidence>
<reference evidence="9" key="2">
    <citation type="submission" date="2025-09" db="UniProtKB">
        <authorList>
            <consortium name="Ensembl"/>
        </authorList>
    </citation>
    <scope>IDENTIFICATION</scope>
</reference>
<dbReference type="InterPro" id="IPR046769">
    <property type="entry name" value="DOCKER_Lobe_A"/>
</dbReference>
<dbReference type="InterPro" id="IPR027357">
    <property type="entry name" value="DOCKER_dom"/>
</dbReference>
<feature type="transmembrane region" description="Helical" evidence="6">
    <location>
        <begin position="876"/>
        <end position="897"/>
    </location>
</feature>
<dbReference type="GO" id="GO:0005886">
    <property type="term" value="C:plasma membrane"/>
    <property type="evidence" value="ECO:0007669"/>
    <property type="project" value="TreeGrafter"/>
</dbReference>
<organism evidence="9 10">
    <name type="scientific">Cyprinus carpio</name>
    <name type="common">Common carp</name>
    <dbReference type="NCBI Taxonomy" id="7962"/>
    <lineage>
        <taxon>Eukaryota</taxon>
        <taxon>Metazoa</taxon>
        <taxon>Chordata</taxon>
        <taxon>Craniata</taxon>
        <taxon>Vertebrata</taxon>
        <taxon>Euteleostomi</taxon>
        <taxon>Actinopterygii</taxon>
        <taxon>Neopterygii</taxon>
        <taxon>Teleostei</taxon>
        <taxon>Ostariophysi</taxon>
        <taxon>Cypriniformes</taxon>
        <taxon>Cyprinidae</taxon>
        <taxon>Cyprininae</taxon>
        <taxon>Cyprinus</taxon>
    </lineage>
</organism>
<keyword evidence="10" id="KW-1185">Reference proteome</keyword>
<dbReference type="FunFam" id="1.20.1270.350:FF:000001">
    <property type="entry name" value="dedicator of cytokinesis protein 4"/>
    <property type="match status" value="1"/>
</dbReference>
<dbReference type="InterPro" id="IPR027007">
    <property type="entry name" value="C2_DOCK-type_domain"/>
</dbReference>
<dbReference type="GO" id="GO:0005085">
    <property type="term" value="F:guanyl-nucleotide exchange factor activity"/>
    <property type="evidence" value="ECO:0007669"/>
    <property type="project" value="UniProtKB-KW"/>
</dbReference>
<dbReference type="Pfam" id="PF20422">
    <property type="entry name" value="DHR-2_Lobe_B"/>
    <property type="match status" value="1"/>
</dbReference>
<sequence length="1235" mass="144092">VSGWYKGYVIKNKERKVSKRVFIPEYLTWSSSCLLIYFIITSAEMPLVKEVTTTLREWGSIWKQLYVSSKKERFSQVQRLMWDLMEWRSQLLSGTLPSDEFKELKQKVTSKIDYGNKILELDVVVRDADGNILDPERASVISLFRAHEDATAKITERIKEEQSNVQLDHSGVSARIQSSPTHSLYVFVRNFVCRIGEDSELFMSLYDPIKQTNISENYLVRWGDKGLPKDIEMLNSLKVVFTDLGNKDLGREKIYLICQIVRVGRMDLKDTNHKKCTMGLRRPFGVAVMDISDIIKGKTECLWVTMKALVGDIVQIRKEYPHLVDRSTVVARKLGFPEIIMPGDIRNDIYLTLHSGDFDKYNKTTQKNVEVIMLVCDEEGKVNSICLGAGDRPVNEYRSVIYYQIKQPRWMETFKVAIPLEEMPRIHLRFMFRHRSSQECKFSSFSVSCSHEVHGALAVVGDGLQDEKRNSVELLNNILEVLSRNDVGDTFQHIQDIVSSLLRTINRTVITMGREHALISRVVACMTAILSQMDDRHYSRYIETFSGTTDLVDFLMETFLLFKDLIGKHVYPSDWVTMIMVQNRVFLQAINTYADTMNHKFLDNNSFEVQLWNNYFHLAVAFITQESLQLQHFSPTKRSKILAKYGDMRRLIGFAIRDMWYKLGKNKICFIPGMVGPILEMTLIPEEELRRATIPIFFDMMQCEHNHSGHFRKFENEIILKLDHEVEGGGGDERYMELLQSILLECAQGRPPLLTEVQHFVTLVTGLLERLLDYRTVMSDDSRNNRMSCTVNLLNFYKDINREGMYIRYLYKLRDLHLDGENYTEAAYTLLLHSKLLKWSEEQCTLQLDFQTPQSQRQLKESLYDTIISYFDKGKVIFLIICSFSFLAFCPFVYFIYKFLLQNQQAKFYESIMKILRPKPDYFAVGYYGCGFPQFLRNKVFIHRGKEYERREDFQSQLMSQFPSAVRLNITTMPGDDIKNSNMQYIQCFTVQPVLEIPPRLRNKPVPDQIINFYKSNYVQRFQYSRPVRRGKVDPDNEFSMWIERTTFITAYKLPGILRWFETTVSPLENAIETMGQTNEKILTMINQYQCDDALPINPLSMLLNGIVDPAVMGGFAKYEKAFFTEEYMHEHHEDRDKLMRLKDLIAWQIPLLGRGISLHGKRVTDDLRPFHERMEECFKQLKKKVEKEYGVRELPDTDERRSTRPRSMLRSVRQSICSLAGSECGTPTKTHPER</sequence>
<dbReference type="GO" id="GO:0007520">
    <property type="term" value="P:myoblast fusion"/>
    <property type="evidence" value="ECO:0007669"/>
    <property type="project" value="TreeGrafter"/>
</dbReference>
<evidence type="ECO:0000259" key="8">
    <source>
        <dbReference type="PROSITE" id="PS51651"/>
    </source>
</evidence>
<keyword evidence="2" id="KW-0963">Cytoplasm</keyword>
<dbReference type="AlphaFoldDB" id="A0A8C1GR85"/>
<dbReference type="PROSITE" id="PS51651">
    <property type="entry name" value="DOCKER"/>
    <property type="match status" value="1"/>
</dbReference>
<keyword evidence="6" id="KW-0812">Transmembrane</keyword>
<name>A0A8C1GR85_CYPCA</name>
<evidence type="ECO:0000256" key="4">
    <source>
        <dbReference type="ARBA" id="ARBA00022658"/>
    </source>
</evidence>
<evidence type="ECO:0000256" key="2">
    <source>
        <dbReference type="ARBA" id="ARBA00022490"/>
    </source>
</evidence>
<keyword evidence="6" id="KW-1133">Transmembrane helix</keyword>
<dbReference type="Pfam" id="PF16172">
    <property type="entry name" value="DOCK_N"/>
    <property type="match status" value="1"/>
</dbReference>
<feature type="domain" description="C2 DOCK-type" evidence="7">
    <location>
        <begin position="346"/>
        <end position="509"/>
    </location>
</feature>
<dbReference type="InterPro" id="IPR046770">
    <property type="entry name" value="DOCKER_Lobe_B"/>
</dbReference>
<dbReference type="InterPro" id="IPR043161">
    <property type="entry name" value="DOCK_C_lobe_A"/>
</dbReference>
<dbReference type="Ensembl" id="ENSCCRT00010012849.1">
    <property type="protein sequence ID" value="ENSCCRP00010011794.1"/>
    <property type="gene ID" value="ENSCCRG00010003811.1"/>
</dbReference>
<feature type="transmembrane region" description="Helical" evidence="6">
    <location>
        <begin position="21"/>
        <end position="40"/>
    </location>
</feature>
<dbReference type="Pfam" id="PF23554">
    <property type="entry name" value="TPR_DOCK"/>
    <property type="match status" value="1"/>
</dbReference>
<dbReference type="InterPro" id="IPR056372">
    <property type="entry name" value="TPR_DOCK"/>
</dbReference>
<dbReference type="Proteomes" id="UP000694427">
    <property type="component" value="Unplaced"/>
</dbReference>
<evidence type="ECO:0000256" key="3">
    <source>
        <dbReference type="ARBA" id="ARBA00022553"/>
    </source>
</evidence>
<keyword evidence="3" id="KW-0597">Phosphoprotein</keyword>
<dbReference type="Pfam" id="PF14429">
    <property type="entry name" value="DOCK-C2"/>
    <property type="match status" value="1"/>
</dbReference>
<dbReference type="PANTHER" id="PTHR45653">
    <property type="entry name" value="DEDICATOR OF CYTOKINESIS"/>
    <property type="match status" value="1"/>
</dbReference>
<dbReference type="Gene3D" id="2.60.40.150">
    <property type="entry name" value="C2 domain"/>
    <property type="match status" value="1"/>
</dbReference>
<dbReference type="InterPro" id="IPR042455">
    <property type="entry name" value="DOCK_N_sub1"/>
</dbReference>